<dbReference type="RefSeq" id="WP_284101898.1">
    <property type="nucleotide sequence ID" value="NZ_JARRAF010000021.1"/>
</dbReference>
<evidence type="ECO:0008006" key="3">
    <source>
        <dbReference type="Google" id="ProtNLM"/>
    </source>
</evidence>
<organism evidence="1 2">
    <name type="scientific">Parachitinimonas caeni</name>
    <dbReference type="NCBI Taxonomy" id="3031301"/>
    <lineage>
        <taxon>Bacteria</taxon>
        <taxon>Pseudomonadati</taxon>
        <taxon>Pseudomonadota</taxon>
        <taxon>Betaproteobacteria</taxon>
        <taxon>Neisseriales</taxon>
        <taxon>Chitinibacteraceae</taxon>
        <taxon>Parachitinimonas</taxon>
    </lineage>
</organism>
<protein>
    <recommendedName>
        <fullName evidence="3">VCBS repeat-containing protein</fullName>
    </recommendedName>
</protein>
<comment type="caution">
    <text evidence="1">The sequence shown here is derived from an EMBL/GenBank/DDBJ whole genome shotgun (WGS) entry which is preliminary data.</text>
</comment>
<proteinExistence type="predicted"/>
<sequence>MSKAEVGLGLSLLLSAVPATAIVLVDGRQQPERRPPSMLAPMQAALTCAERLLPDVAADRRQLQGSVRGAFSAAGRDQIGVAVYWQDLRGGRQAVGQWLIGLCEGGRVLSRSQGQGGPLKVLGAQDVDGDGRLELLTAEHQDASGKSAVNLRLWRIQADKWLTAYRAPLREGPDHGEVDEIRYLISYQQGPVDDPCSYRSRAFRRPLPASERPGTPWMLAPLVMV</sequence>
<keyword evidence="2" id="KW-1185">Reference proteome</keyword>
<reference evidence="1" key="1">
    <citation type="submission" date="2023-03" db="EMBL/GenBank/DDBJ databases">
        <title>Chitinimonas shenzhenensis gen. nov., sp. nov., a novel member of family Burkholderiaceae isolated from activated sludge collected in Shen Zhen, China.</title>
        <authorList>
            <person name="Wang X."/>
        </authorList>
    </citation>
    <scope>NUCLEOTIDE SEQUENCE</scope>
    <source>
        <strain evidence="1">DQS-5</strain>
    </source>
</reference>
<dbReference type="Proteomes" id="UP001172778">
    <property type="component" value="Unassembled WGS sequence"/>
</dbReference>
<evidence type="ECO:0000313" key="2">
    <source>
        <dbReference type="Proteomes" id="UP001172778"/>
    </source>
</evidence>
<gene>
    <name evidence="1" type="ORF">PZA18_16160</name>
</gene>
<evidence type="ECO:0000313" key="1">
    <source>
        <dbReference type="EMBL" id="MDK2125589.1"/>
    </source>
</evidence>
<name>A0ABT7E0K1_9NEIS</name>
<dbReference type="EMBL" id="JARRAF010000021">
    <property type="protein sequence ID" value="MDK2125589.1"/>
    <property type="molecule type" value="Genomic_DNA"/>
</dbReference>
<accession>A0ABT7E0K1</accession>